<organism evidence="4 5">
    <name type="scientific">Devosia yakushimensis</name>
    <dbReference type="NCBI Taxonomy" id="470028"/>
    <lineage>
        <taxon>Bacteria</taxon>
        <taxon>Pseudomonadati</taxon>
        <taxon>Pseudomonadota</taxon>
        <taxon>Alphaproteobacteria</taxon>
        <taxon>Hyphomicrobiales</taxon>
        <taxon>Devosiaceae</taxon>
        <taxon>Devosia</taxon>
    </lineage>
</organism>
<evidence type="ECO:0000313" key="4">
    <source>
        <dbReference type="EMBL" id="GLQ08754.1"/>
    </source>
</evidence>
<dbReference type="InterPro" id="IPR026022">
    <property type="entry name" value="PhoU_dom"/>
</dbReference>
<proteinExistence type="inferred from homology"/>
<dbReference type="Gene3D" id="1.20.58.220">
    <property type="entry name" value="Phosphate transport system protein phou homolog 2, domain 2"/>
    <property type="match status" value="1"/>
</dbReference>
<keyword evidence="2" id="KW-0963">Cytoplasm</keyword>
<reference evidence="4" key="2">
    <citation type="submission" date="2023-01" db="EMBL/GenBank/DDBJ databases">
        <title>Draft genome sequence of Devosia yakushimensis strain NBRC 103855.</title>
        <authorList>
            <person name="Sun Q."/>
            <person name="Mori K."/>
        </authorList>
    </citation>
    <scope>NUCLEOTIDE SEQUENCE</scope>
    <source>
        <strain evidence="4">NBRC 103855</strain>
    </source>
</reference>
<keyword evidence="2" id="KW-0592">Phosphate transport</keyword>
<comment type="caution">
    <text evidence="4">The sequence shown here is derived from an EMBL/GenBank/DDBJ whole genome shotgun (WGS) entry which is preliminary data.</text>
</comment>
<name>A0ABQ5UBZ0_9HYPH</name>
<dbReference type="NCBIfam" id="TIGR02135">
    <property type="entry name" value="phoU_full"/>
    <property type="match status" value="1"/>
</dbReference>
<dbReference type="PANTHER" id="PTHR42930:SF3">
    <property type="entry name" value="PHOSPHATE-SPECIFIC TRANSPORT SYSTEM ACCESSORY PROTEIN PHOU"/>
    <property type="match status" value="1"/>
</dbReference>
<evidence type="ECO:0000256" key="2">
    <source>
        <dbReference type="PIRNR" id="PIRNR003107"/>
    </source>
</evidence>
<dbReference type="RefSeq" id="WP_284387926.1">
    <property type="nucleotide sequence ID" value="NZ_BSNG01000001.1"/>
</dbReference>
<evidence type="ECO:0000259" key="3">
    <source>
        <dbReference type="Pfam" id="PF01895"/>
    </source>
</evidence>
<dbReference type="Pfam" id="PF01895">
    <property type="entry name" value="PhoU"/>
    <property type="match status" value="2"/>
</dbReference>
<feature type="domain" description="PhoU" evidence="3">
    <location>
        <begin position="129"/>
        <end position="212"/>
    </location>
</feature>
<comment type="subcellular location">
    <subcellularLocation>
        <location evidence="2">Cytoplasm</location>
    </subcellularLocation>
</comment>
<dbReference type="EMBL" id="BSNG01000001">
    <property type="protein sequence ID" value="GLQ08754.1"/>
    <property type="molecule type" value="Genomic_DNA"/>
</dbReference>
<evidence type="ECO:0000313" key="5">
    <source>
        <dbReference type="Proteomes" id="UP001161406"/>
    </source>
</evidence>
<feature type="domain" description="PhoU" evidence="3">
    <location>
        <begin position="24"/>
        <end position="111"/>
    </location>
</feature>
<gene>
    <name evidence="4" type="ORF">GCM10007913_06860</name>
</gene>
<dbReference type="InterPro" id="IPR038078">
    <property type="entry name" value="PhoU-like_sf"/>
</dbReference>
<keyword evidence="2" id="KW-0813">Transport</keyword>
<comment type="similarity">
    <text evidence="1 2">Belongs to the PhoU family.</text>
</comment>
<dbReference type="InterPro" id="IPR028366">
    <property type="entry name" value="PhoU"/>
</dbReference>
<reference evidence="4" key="1">
    <citation type="journal article" date="2014" name="Int. J. Syst. Evol. Microbiol.">
        <title>Complete genome of a new Firmicutes species belonging to the dominant human colonic microbiota ('Ruminococcus bicirculans') reveals two chromosomes and a selective capacity to utilize plant glucans.</title>
        <authorList>
            <consortium name="NISC Comparative Sequencing Program"/>
            <person name="Wegmann U."/>
            <person name="Louis P."/>
            <person name="Goesmann A."/>
            <person name="Henrissat B."/>
            <person name="Duncan S.H."/>
            <person name="Flint H.J."/>
        </authorList>
    </citation>
    <scope>NUCLEOTIDE SEQUENCE</scope>
    <source>
        <strain evidence="4">NBRC 103855</strain>
    </source>
</reference>
<sequence length="236" mass="26500">MPTSGPEHIVSSYNDELVALAQSIAEMGGQVEVAIENGTKALLRLDRELADLTIIADQRIDDMQRRIDDMAVSMIARRQPMASDLRSIITAIHVASDLERVGDMAKQLARRSLKLEGLNLQPTFYNGVKNMTNLVLRQIKDALDSYSSRDSAGAIEVCNRDDEVDAMYTSLFRELLTYMMEDPRNITPCTHLLFCAKNLERIGDHATNIAERAYYLQTGKQLTSEVVELHRTQLKA</sequence>
<comment type="subunit">
    <text evidence="2">Homodimer.</text>
</comment>
<dbReference type="SUPFAM" id="SSF109755">
    <property type="entry name" value="PhoU-like"/>
    <property type="match status" value="1"/>
</dbReference>
<dbReference type="PANTHER" id="PTHR42930">
    <property type="entry name" value="PHOSPHATE-SPECIFIC TRANSPORT SYSTEM ACCESSORY PROTEIN PHOU"/>
    <property type="match status" value="1"/>
</dbReference>
<keyword evidence="5" id="KW-1185">Reference proteome</keyword>
<dbReference type="Proteomes" id="UP001161406">
    <property type="component" value="Unassembled WGS sequence"/>
</dbReference>
<dbReference type="PIRSF" id="PIRSF003107">
    <property type="entry name" value="PhoU"/>
    <property type="match status" value="1"/>
</dbReference>
<evidence type="ECO:0000256" key="1">
    <source>
        <dbReference type="ARBA" id="ARBA00008107"/>
    </source>
</evidence>
<comment type="function">
    <text evidence="2">Plays a role in the regulation of phosphate uptake.</text>
</comment>
<protein>
    <recommendedName>
        <fullName evidence="2">Phosphate-specific transport system accessory protein PhoU</fullName>
    </recommendedName>
</protein>
<accession>A0ABQ5UBZ0</accession>